<dbReference type="GO" id="GO:0061630">
    <property type="term" value="F:ubiquitin protein ligase activity"/>
    <property type="evidence" value="ECO:0007669"/>
    <property type="project" value="InterPro"/>
</dbReference>
<dbReference type="EMBL" id="MCGR01000113">
    <property type="protein sequence ID" value="ORY48820.1"/>
    <property type="molecule type" value="Genomic_DNA"/>
</dbReference>
<keyword evidence="1" id="KW-0479">Metal-binding</keyword>
<dbReference type="InterPro" id="IPR039903">
    <property type="entry name" value="Zswim2"/>
</dbReference>
<evidence type="ECO:0000256" key="1">
    <source>
        <dbReference type="PROSITE-ProRule" id="PRU00325"/>
    </source>
</evidence>
<gene>
    <name evidence="3" type="ORF">BCR35DRAFT_327285</name>
</gene>
<evidence type="ECO:0000259" key="2">
    <source>
        <dbReference type="PROSITE" id="PS50966"/>
    </source>
</evidence>
<dbReference type="Pfam" id="PF04434">
    <property type="entry name" value="SWIM"/>
    <property type="match status" value="1"/>
</dbReference>
<keyword evidence="4" id="KW-1185">Reference proteome</keyword>
<evidence type="ECO:0000313" key="4">
    <source>
        <dbReference type="Proteomes" id="UP000193467"/>
    </source>
</evidence>
<evidence type="ECO:0000313" key="3">
    <source>
        <dbReference type="EMBL" id="ORY48820.1"/>
    </source>
</evidence>
<organism evidence="3 4">
    <name type="scientific">Leucosporidium creatinivorum</name>
    <dbReference type="NCBI Taxonomy" id="106004"/>
    <lineage>
        <taxon>Eukaryota</taxon>
        <taxon>Fungi</taxon>
        <taxon>Dikarya</taxon>
        <taxon>Basidiomycota</taxon>
        <taxon>Pucciniomycotina</taxon>
        <taxon>Microbotryomycetes</taxon>
        <taxon>Leucosporidiales</taxon>
        <taxon>Leucosporidium</taxon>
    </lineage>
</organism>
<dbReference type="GO" id="GO:0008270">
    <property type="term" value="F:zinc ion binding"/>
    <property type="evidence" value="ECO:0007669"/>
    <property type="project" value="UniProtKB-KW"/>
</dbReference>
<dbReference type="PANTHER" id="PTHR21540">
    <property type="entry name" value="RING FINGER AND SWIM DOMAIN-CONTAINING PROTEIN 2"/>
    <property type="match status" value="1"/>
</dbReference>
<keyword evidence="1" id="KW-0862">Zinc</keyword>
<dbReference type="InParanoid" id="A0A1Y2CP52"/>
<feature type="domain" description="SWIM-type" evidence="2">
    <location>
        <begin position="52"/>
        <end position="82"/>
    </location>
</feature>
<dbReference type="OrthoDB" id="2122982at2759"/>
<proteinExistence type="predicted"/>
<keyword evidence="1" id="KW-0863">Zinc-finger</keyword>
<dbReference type="AlphaFoldDB" id="A0A1Y2CP52"/>
<name>A0A1Y2CP52_9BASI</name>
<dbReference type="InterPro" id="IPR007527">
    <property type="entry name" value="Znf_SWIM"/>
</dbReference>
<protein>
    <recommendedName>
        <fullName evidence="2">SWIM-type domain-containing protein</fullName>
    </recommendedName>
</protein>
<dbReference type="Proteomes" id="UP000193467">
    <property type="component" value="Unassembled WGS sequence"/>
</dbReference>
<sequence length="392" mass="43890">MNQLRPQPFIAKRPAEITQRLHRRPRGHGTLIVRLPTEKGEKFVVSGMEDNYTVEICSTPSCSCPDWETPCKHMLFVYIDVLYLDESDPLTCQTCFLPSELTEMGIRPNVAPPAPQVLQPTTPAKRIMIDLTSSESPSPKRPRANRPRVELTTDGLDAGAVRQILLFALDKHPEIRRLIDKHRSTPLDGLSAEASRTVLLEIASKHDDVLREIGDVREQENAQVQTFANDVARITRILRSLDSVSEYEVRGRIDEIVDPAEEAIRGIADQLSRFGNSASMHNALAALSEVASTSLSYYVERAMEEEGGIMGAIEMSVVSVLKLMRGEEKAKAIKGLGSLRRILRDRDGGDLESHIHDWEANRTEESRTRRKEVRTARSSEGVVGVVRLVQVW</sequence>
<dbReference type="PANTHER" id="PTHR21540:SF0">
    <property type="entry name" value="PHD FAMILY PROTEIN"/>
    <property type="match status" value="1"/>
</dbReference>
<accession>A0A1Y2CP52</accession>
<reference evidence="3 4" key="1">
    <citation type="submission" date="2016-07" db="EMBL/GenBank/DDBJ databases">
        <title>Pervasive Adenine N6-methylation of Active Genes in Fungi.</title>
        <authorList>
            <consortium name="DOE Joint Genome Institute"/>
            <person name="Mondo S.J."/>
            <person name="Dannebaum R.O."/>
            <person name="Kuo R.C."/>
            <person name="Labutti K."/>
            <person name="Haridas S."/>
            <person name="Kuo A."/>
            <person name="Salamov A."/>
            <person name="Ahrendt S.R."/>
            <person name="Lipzen A."/>
            <person name="Sullivan W."/>
            <person name="Andreopoulos W.B."/>
            <person name="Clum A."/>
            <person name="Lindquist E."/>
            <person name="Daum C."/>
            <person name="Ramamoorthy G.K."/>
            <person name="Gryganskyi A."/>
            <person name="Culley D."/>
            <person name="Magnuson J.K."/>
            <person name="James T.Y."/>
            <person name="O'Malley M.A."/>
            <person name="Stajich J.E."/>
            <person name="Spatafora J.W."/>
            <person name="Visel A."/>
            <person name="Grigoriev I.V."/>
        </authorList>
    </citation>
    <scope>NUCLEOTIDE SEQUENCE [LARGE SCALE GENOMIC DNA]</scope>
    <source>
        <strain evidence="3 4">62-1032</strain>
    </source>
</reference>
<dbReference type="PROSITE" id="PS50966">
    <property type="entry name" value="ZF_SWIM"/>
    <property type="match status" value="1"/>
</dbReference>
<comment type="caution">
    <text evidence="3">The sequence shown here is derived from an EMBL/GenBank/DDBJ whole genome shotgun (WGS) entry which is preliminary data.</text>
</comment>